<dbReference type="Pfam" id="PF09423">
    <property type="entry name" value="PhoD"/>
    <property type="match status" value="1"/>
</dbReference>
<gene>
    <name evidence="2" type="ORF">IM787_00870</name>
</gene>
<evidence type="ECO:0000313" key="3">
    <source>
        <dbReference type="Proteomes" id="UP000806285"/>
    </source>
</evidence>
<comment type="caution">
    <text evidence="2">The sequence shown here is derived from an EMBL/GenBank/DDBJ whole genome shotgun (WGS) entry which is preliminary data.</text>
</comment>
<dbReference type="PANTHER" id="PTHR43606">
    <property type="entry name" value="PHOSPHATASE, PUTATIVE (AFU_ORTHOLOGUE AFUA_6G08710)-RELATED"/>
    <property type="match status" value="1"/>
</dbReference>
<dbReference type="SUPFAM" id="SSF56300">
    <property type="entry name" value="Metallo-dependent phosphatases"/>
    <property type="match status" value="1"/>
</dbReference>
<dbReference type="EMBL" id="JADDIV010000001">
    <property type="protein sequence ID" value="MBE7366106.1"/>
    <property type="molecule type" value="Genomic_DNA"/>
</dbReference>
<protein>
    <submittedName>
        <fullName evidence="2">Alkaline phosphatase D family protein</fullName>
    </submittedName>
</protein>
<sequence length="510" mass="56729">MNRLWKVPSEAMKPVKGEWHVRSEAGLGAAQAVFVPLEQVRPGSWRVAPQAPASFPLVDVDETEWKAVPLRAVPGATHHLCLLRYDHPPERPGTTFRMLLDQDILRAQLAHLEALDGSPVAAPLPGQVSREALQHVLADQLARHGQRLGLYMVSAAGGTRTEPRSLSFAFASCQYPAGMLDRPVAHASYRKLAAYLADPAHAMPERLLLLGDQVYADATYGLLDPVRLDDRYRLPYEALKDREVGPMADLPQDFLARVRMTPDDHEIADNWEPAPDGARDEAFEHAIEAFWRHQRQGDPRRRRLQLLDEGPGWSLFMADTRTQREHRSEATLATAHILGRRQGGHLLAWLRSRRPQDLKIVTSPGMLLPRTRDCIEEPLQHDGWQGFPASLHALLAFLCDQQVRNVVFLSGDLHVGCSARVTVRNLATGAGTAFASYHTPALYAPYPFGNESRWNLLLQDRFRFAAVAGGPPVYECVVDAEMVEEGRQGCGLLQATPAGGTWDLAFQVLR</sequence>
<dbReference type="InterPro" id="IPR018946">
    <property type="entry name" value="PhoD-like_MPP"/>
</dbReference>
<dbReference type="InterPro" id="IPR052900">
    <property type="entry name" value="Phospholipid_Metab_Enz"/>
</dbReference>
<reference evidence="2 3" key="1">
    <citation type="submission" date="2020-10" db="EMBL/GenBank/DDBJ databases">
        <title>Ramlibacter sp. HM2 16S ribosomal RNA gene Genome sequencing and assembly.</title>
        <authorList>
            <person name="Kang M."/>
        </authorList>
    </citation>
    <scope>NUCLEOTIDE SEQUENCE [LARGE SCALE GENOMIC DNA]</scope>
    <source>
        <strain evidence="2 3">HM2</strain>
    </source>
</reference>
<evidence type="ECO:0000313" key="2">
    <source>
        <dbReference type="EMBL" id="MBE7366106.1"/>
    </source>
</evidence>
<accession>A0ABR9RXY5</accession>
<keyword evidence="3" id="KW-1185">Reference proteome</keyword>
<dbReference type="Proteomes" id="UP000806285">
    <property type="component" value="Unassembled WGS sequence"/>
</dbReference>
<proteinExistence type="predicted"/>
<evidence type="ECO:0000259" key="1">
    <source>
        <dbReference type="Pfam" id="PF09423"/>
    </source>
</evidence>
<dbReference type="InterPro" id="IPR038607">
    <property type="entry name" value="PhoD-like_sf"/>
</dbReference>
<organism evidence="2 3">
    <name type="scientific">Ramlibacter pallidus</name>
    <dbReference type="NCBI Taxonomy" id="2780087"/>
    <lineage>
        <taxon>Bacteria</taxon>
        <taxon>Pseudomonadati</taxon>
        <taxon>Pseudomonadota</taxon>
        <taxon>Betaproteobacteria</taxon>
        <taxon>Burkholderiales</taxon>
        <taxon>Comamonadaceae</taxon>
        <taxon>Ramlibacter</taxon>
    </lineage>
</organism>
<dbReference type="InterPro" id="IPR029052">
    <property type="entry name" value="Metallo-depent_PP-like"/>
</dbReference>
<dbReference type="PANTHER" id="PTHR43606:SF2">
    <property type="entry name" value="ALKALINE PHOSPHATASE FAMILY PROTEIN (AFU_ORTHOLOGUE AFUA_5G03860)"/>
    <property type="match status" value="1"/>
</dbReference>
<dbReference type="Gene3D" id="3.60.21.70">
    <property type="entry name" value="PhoD-like phosphatase"/>
    <property type="match status" value="1"/>
</dbReference>
<name>A0ABR9RXY5_9BURK</name>
<dbReference type="RefSeq" id="WP_193674742.1">
    <property type="nucleotide sequence ID" value="NZ_JADDIV010000001.1"/>
</dbReference>
<feature type="domain" description="PhoD-like phosphatase metallophosphatase" evidence="1">
    <location>
        <begin position="188"/>
        <end position="428"/>
    </location>
</feature>